<evidence type="ECO:0000313" key="1">
    <source>
        <dbReference type="EMBL" id="TKR92901.1"/>
    </source>
</evidence>
<dbReference type="EMBL" id="AZBU02000002">
    <property type="protein sequence ID" value="TKR92901.1"/>
    <property type="molecule type" value="Genomic_DNA"/>
</dbReference>
<protein>
    <submittedName>
        <fullName evidence="1">Uncharacterized protein</fullName>
    </submittedName>
</protein>
<accession>A0A4U5PA12</accession>
<evidence type="ECO:0000313" key="2">
    <source>
        <dbReference type="Proteomes" id="UP000298663"/>
    </source>
</evidence>
<dbReference type="Proteomes" id="UP000298663">
    <property type="component" value="Unassembled WGS sequence"/>
</dbReference>
<organism evidence="1 2">
    <name type="scientific">Steinernema carpocapsae</name>
    <name type="common">Entomopathogenic nematode</name>
    <dbReference type="NCBI Taxonomy" id="34508"/>
    <lineage>
        <taxon>Eukaryota</taxon>
        <taxon>Metazoa</taxon>
        <taxon>Ecdysozoa</taxon>
        <taxon>Nematoda</taxon>
        <taxon>Chromadorea</taxon>
        <taxon>Rhabditida</taxon>
        <taxon>Tylenchina</taxon>
        <taxon>Panagrolaimomorpha</taxon>
        <taxon>Strongyloidoidea</taxon>
        <taxon>Steinernematidae</taxon>
        <taxon>Steinernema</taxon>
    </lineage>
</organism>
<gene>
    <name evidence="1" type="ORF">L596_007467</name>
</gene>
<proteinExistence type="predicted"/>
<reference evidence="1 2" key="1">
    <citation type="journal article" date="2015" name="Genome Biol.">
        <title>Comparative genomics of Steinernema reveals deeply conserved gene regulatory networks.</title>
        <authorList>
            <person name="Dillman A.R."/>
            <person name="Macchietto M."/>
            <person name="Porter C.F."/>
            <person name="Rogers A."/>
            <person name="Williams B."/>
            <person name="Antoshechkin I."/>
            <person name="Lee M.M."/>
            <person name="Goodwin Z."/>
            <person name="Lu X."/>
            <person name="Lewis E.E."/>
            <person name="Goodrich-Blair H."/>
            <person name="Stock S.P."/>
            <person name="Adams B.J."/>
            <person name="Sternberg P.W."/>
            <person name="Mortazavi A."/>
        </authorList>
    </citation>
    <scope>NUCLEOTIDE SEQUENCE [LARGE SCALE GENOMIC DNA]</scope>
    <source>
        <strain evidence="1 2">ALL</strain>
    </source>
</reference>
<name>A0A4U5PA12_STECR</name>
<reference evidence="1 2" key="2">
    <citation type="journal article" date="2019" name="G3 (Bethesda)">
        <title>Hybrid Assembly of the Genome of the Entomopathogenic Nematode Steinernema carpocapsae Identifies the X-Chromosome.</title>
        <authorList>
            <person name="Serra L."/>
            <person name="Macchietto M."/>
            <person name="Macias-Munoz A."/>
            <person name="McGill C.J."/>
            <person name="Rodriguez I.M."/>
            <person name="Rodriguez B."/>
            <person name="Murad R."/>
            <person name="Mortazavi A."/>
        </authorList>
    </citation>
    <scope>NUCLEOTIDE SEQUENCE [LARGE SCALE GENOMIC DNA]</scope>
    <source>
        <strain evidence="1 2">ALL</strain>
    </source>
</reference>
<sequence length="200" mass="22832">MHERSKTTFALRVACRPNGRSSGLFGRRRRLCRLFLCKAMIDCCGSCHLYNCETTSQSGLIIADLFQCYWLLYLKKENYGNLKVYCNFRLVIPSLAQTALEVTEELAKKRLFSVDLEEKSPDEMTDRKRISHSPFLQYPECHNESISLAVYLCRRASSAEMAKNPFCAYYDTSESICIKRIVLPSPQLSIGCASGQRGLR</sequence>
<dbReference type="AlphaFoldDB" id="A0A4U5PA12"/>
<comment type="caution">
    <text evidence="1">The sequence shown here is derived from an EMBL/GenBank/DDBJ whole genome shotgun (WGS) entry which is preliminary data.</text>
</comment>
<keyword evidence="2" id="KW-1185">Reference proteome</keyword>